<protein>
    <recommendedName>
        <fullName evidence="3">PH (Pleckstrin Homology) domain-containing protein</fullName>
    </recommendedName>
</protein>
<organism evidence="1 2">
    <name type="scientific">Actinocorallia libanotica</name>
    <dbReference type="NCBI Taxonomy" id="46162"/>
    <lineage>
        <taxon>Bacteria</taxon>
        <taxon>Bacillati</taxon>
        <taxon>Actinomycetota</taxon>
        <taxon>Actinomycetes</taxon>
        <taxon>Streptosporangiales</taxon>
        <taxon>Thermomonosporaceae</taxon>
        <taxon>Actinocorallia</taxon>
    </lineage>
</organism>
<proteinExistence type="predicted"/>
<dbReference type="Proteomes" id="UP001500665">
    <property type="component" value="Unassembled WGS sequence"/>
</dbReference>
<dbReference type="RefSeq" id="WP_344243704.1">
    <property type="nucleotide sequence ID" value="NZ_BAAAHH010000025.1"/>
</dbReference>
<comment type="caution">
    <text evidence="1">The sequence shown here is derived from an EMBL/GenBank/DDBJ whole genome shotgun (WGS) entry which is preliminary data.</text>
</comment>
<sequence>MNAVDGSRRTSKATWVAAMLSDLVDWIRRRPVEMPPTVAAIRHSADTRMTLWLIAGSDLVTAAAIDLMLPPRFRPLHLGLEAVLLTLVLGITAMMSRAPHLLGDGELRVRTGPFGEVCVPLASIRTVRAAHGRVDGFGLRADPENDEAVACSTAAGTTLSVEVRPPVPVRLRKGRVVEAGVVRFSADEPSVAARLIREAVADARG</sequence>
<evidence type="ECO:0000313" key="2">
    <source>
        <dbReference type="Proteomes" id="UP001500665"/>
    </source>
</evidence>
<evidence type="ECO:0000313" key="1">
    <source>
        <dbReference type="EMBL" id="GAA0961147.1"/>
    </source>
</evidence>
<accession>A0ABP4C7H3</accession>
<evidence type="ECO:0008006" key="3">
    <source>
        <dbReference type="Google" id="ProtNLM"/>
    </source>
</evidence>
<gene>
    <name evidence="1" type="ORF">GCM10009550_53300</name>
</gene>
<reference evidence="2" key="1">
    <citation type="journal article" date="2019" name="Int. J. Syst. Evol. Microbiol.">
        <title>The Global Catalogue of Microorganisms (GCM) 10K type strain sequencing project: providing services to taxonomists for standard genome sequencing and annotation.</title>
        <authorList>
            <consortium name="The Broad Institute Genomics Platform"/>
            <consortium name="The Broad Institute Genome Sequencing Center for Infectious Disease"/>
            <person name="Wu L."/>
            <person name="Ma J."/>
        </authorList>
    </citation>
    <scope>NUCLEOTIDE SEQUENCE [LARGE SCALE GENOMIC DNA]</scope>
    <source>
        <strain evidence="2">JCM 10696</strain>
    </source>
</reference>
<dbReference type="EMBL" id="BAAAHH010000025">
    <property type="protein sequence ID" value="GAA0961147.1"/>
    <property type="molecule type" value="Genomic_DNA"/>
</dbReference>
<name>A0ABP4C7H3_9ACTN</name>
<keyword evidence="2" id="KW-1185">Reference proteome</keyword>